<reference evidence="3" key="1">
    <citation type="submission" date="2017-03" db="EMBL/GenBank/DDBJ databases">
        <title>Draft genome sequence of Moraxella equi CCUG 4950T type strain.</title>
        <authorList>
            <person name="Salva-Serra F."/>
            <person name="Engstrom-Jakobsson H."/>
            <person name="Thorell K."/>
            <person name="Jaen-Luchoro D."/>
            <person name="Gonzales-Siles L."/>
            <person name="Karlsson R."/>
            <person name="Yazdan S."/>
            <person name="Boulund F."/>
            <person name="Johnning A."/>
            <person name="Engstrand L."/>
            <person name="Kristiansson E."/>
            <person name="Moore E."/>
        </authorList>
    </citation>
    <scope>NUCLEOTIDE SEQUENCE [LARGE SCALE GENOMIC DNA]</scope>
    <source>
        <strain evidence="3">CCUG 4441</strain>
    </source>
</reference>
<proteinExistence type="predicted"/>
<dbReference type="GO" id="GO:0051213">
    <property type="term" value="F:dioxygenase activity"/>
    <property type="evidence" value="ECO:0007669"/>
    <property type="project" value="InterPro"/>
</dbReference>
<dbReference type="Proteomes" id="UP000191025">
    <property type="component" value="Unassembled WGS sequence"/>
</dbReference>
<dbReference type="GO" id="GO:0006307">
    <property type="term" value="P:DNA alkylation repair"/>
    <property type="evidence" value="ECO:0007669"/>
    <property type="project" value="InterPro"/>
</dbReference>
<dbReference type="PANTHER" id="PTHR31212:SF4">
    <property type="entry name" value="ALPHA-KETOGLUTARATE-DEPENDENT DIOXYGENASE ALKB HOMOLOG 3"/>
    <property type="match status" value="1"/>
</dbReference>
<dbReference type="InterPro" id="IPR032854">
    <property type="entry name" value="ALKBH3"/>
</dbReference>
<dbReference type="AlphaFoldDB" id="A0A1V4H1N0"/>
<dbReference type="Gene3D" id="2.60.120.590">
    <property type="entry name" value="Alpha-ketoglutarate-dependent dioxygenase AlkB-like"/>
    <property type="match status" value="1"/>
</dbReference>
<evidence type="ECO:0000313" key="2">
    <source>
        <dbReference type="EMBL" id="OPH38286.1"/>
    </source>
</evidence>
<dbReference type="SUPFAM" id="SSF51197">
    <property type="entry name" value="Clavaminate synthase-like"/>
    <property type="match status" value="1"/>
</dbReference>
<evidence type="ECO:0000259" key="1">
    <source>
        <dbReference type="PROSITE" id="PS51471"/>
    </source>
</evidence>
<dbReference type="EMBL" id="MXAN01000019">
    <property type="protein sequence ID" value="OPH38286.1"/>
    <property type="molecule type" value="Genomic_DNA"/>
</dbReference>
<name>A0A1V4H1N0_MORLA</name>
<organism evidence="2 3">
    <name type="scientific">Moraxella lacunata</name>
    <dbReference type="NCBI Taxonomy" id="477"/>
    <lineage>
        <taxon>Bacteria</taxon>
        <taxon>Pseudomonadati</taxon>
        <taxon>Pseudomonadota</taxon>
        <taxon>Gammaproteobacteria</taxon>
        <taxon>Moraxellales</taxon>
        <taxon>Moraxellaceae</taxon>
        <taxon>Moraxella</taxon>
    </lineage>
</organism>
<sequence>MNALNEPNITFMPNFIANPQDLFELIENTTNWDNRLSVRKTASFGVAYEYSNLSYPKTTMPDWSLPIIEQIADKFGFLPNNCLINYYKNGQNKMGFHSDDISQMYENTGVVIISLGAEREIVYRQKTNKNNEYRYLLTKGSLLYMDDKVQEDWLHAIPMDNTTTPRMSLTFRKLLSS</sequence>
<dbReference type="RefSeq" id="WP_062501356.1">
    <property type="nucleotide sequence ID" value="NZ_MXAN01000019.1"/>
</dbReference>
<dbReference type="PANTHER" id="PTHR31212">
    <property type="entry name" value="ALPHA-KETOGLUTARATE-DEPENDENT DIOXYGENASE ALKB HOMOLOG 3"/>
    <property type="match status" value="1"/>
</dbReference>
<evidence type="ECO:0000313" key="3">
    <source>
        <dbReference type="Proteomes" id="UP000191025"/>
    </source>
</evidence>
<comment type="caution">
    <text evidence="2">The sequence shown here is derived from an EMBL/GenBank/DDBJ whole genome shotgun (WGS) entry which is preliminary data.</text>
</comment>
<gene>
    <name evidence="2" type="ORF">B5J94_03880</name>
</gene>
<dbReference type="PROSITE" id="PS51471">
    <property type="entry name" value="FE2OG_OXY"/>
    <property type="match status" value="1"/>
</dbReference>
<protein>
    <recommendedName>
        <fullName evidence="1">Fe2OG dioxygenase domain-containing protein</fullName>
    </recommendedName>
</protein>
<feature type="domain" description="Fe2OG dioxygenase" evidence="1">
    <location>
        <begin position="78"/>
        <end position="175"/>
    </location>
</feature>
<dbReference type="InterPro" id="IPR037151">
    <property type="entry name" value="AlkB-like_sf"/>
</dbReference>
<accession>A0A1V4H1N0</accession>
<dbReference type="Pfam" id="PF13532">
    <property type="entry name" value="2OG-FeII_Oxy_2"/>
    <property type="match status" value="1"/>
</dbReference>
<dbReference type="InterPro" id="IPR005123">
    <property type="entry name" value="Oxoglu/Fe-dep_dioxygenase_dom"/>
</dbReference>
<dbReference type="InterPro" id="IPR027450">
    <property type="entry name" value="AlkB-like"/>
</dbReference>